<protein>
    <submittedName>
        <fullName evidence="1">Uncharacterized protein</fullName>
    </submittedName>
</protein>
<organism evidence="1 2">
    <name type="scientific">Bagarius yarrelli</name>
    <name type="common">Goonch</name>
    <name type="synonym">Bagrus yarrelli</name>
    <dbReference type="NCBI Taxonomy" id="175774"/>
    <lineage>
        <taxon>Eukaryota</taxon>
        <taxon>Metazoa</taxon>
        <taxon>Chordata</taxon>
        <taxon>Craniata</taxon>
        <taxon>Vertebrata</taxon>
        <taxon>Euteleostomi</taxon>
        <taxon>Actinopterygii</taxon>
        <taxon>Neopterygii</taxon>
        <taxon>Teleostei</taxon>
        <taxon>Ostariophysi</taxon>
        <taxon>Siluriformes</taxon>
        <taxon>Sisoridae</taxon>
        <taxon>Sisorinae</taxon>
        <taxon>Bagarius</taxon>
    </lineage>
</organism>
<evidence type="ECO:0000313" key="1">
    <source>
        <dbReference type="EMBL" id="TSN12190.1"/>
    </source>
</evidence>
<dbReference type="EMBL" id="VCAZ01000053">
    <property type="protein sequence ID" value="TSN12190.1"/>
    <property type="molecule type" value="Genomic_DNA"/>
</dbReference>
<dbReference type="AlphaFoldDB" id="A0A556U618"/>
<name>A0A556U618_BAGYA</name>
<dbReference type="Proteomes" id="UP000319801">
    <property type="component" value="Unassembled WGS sequence"/>
</dbReference>
<sequence length="98" mass="10930">MPALLSKQCCVTGQEPAERFRAQVEACSGALITSDGFDGRQKAAVCEHCGESERSQNDVPPARCFSHLLVLLQVHTEPLQRSPFHRANFILQTRYETD</sequence>
<gene>
    <name evidence="1" type="ORF">Baya_9311</name>
</gene>
<proteinExistence type="predicted"/>
<reference evidence="1 2" key="1">
    <citation type="journal article" date="2019" name="Genome Biol. Evol.">
        <title>Whole-Genome Sequencing of the Giant Devil Catfish, Bagarius yarrelli.</title>
        <authorList>
            <person name="Jiang W."/>
            <person name="Lv Y."/>
            <person name="Cheng L."/>
            <person name="Yang K."/>
            <person name="Chao B."/>
            <person name="Wang X."/>
            <person name="Li Y."/>
            <person name="Pan X."/>
            <person name="You X."/>
            <person name="Zhang Y."/>
            <person name="Yang J."/>
            <person name="Li J."/>
            <person name="Zhang X."/>
            <person name="Liu S."/>
            <person name="Sun C."/>
            <person name="Yang J."/>
            <person name="Shi Q."/>
        </authorList>
    </citation>
    <scope>NUCLEOTIDE SEQUENCE [LARGE SCALE GENOMIC DNA]</scope>
    <source>
        <strain evidence="1">JWS20170419001</strain>
        <tissue evidence="1">Muscle</tissue>
    </source>
</reference>
<evidence type="ECO:0000313" key="2">
    <source>
        <dbReference type="Proteomes" id="UP000319801"/>
    </source>
</evidence>
<accession>A0A556U618</accession>
<keyword evidence="2" id="KW-1185">Reference proteome</keyword>
<comment type="caution">
    <text evidence="1">The sequence shown here is derived from an EMBL/GenBank/DDBJ whole genome shotgun (WGS) entry which is preliminary data.</text>
</comment>